<feature type="transmembrane region" description="Helical" evidence="6">
    <location>
        <begin position="300"/>
        <end position="325"/>
    </location>
</feature>
<feature type="transmembrane region" description="Helical" evidence="6">
    <location>
        <begin position="12"/>
        <end position="32"/>
    </location>
</feature>
<dbReference type="Proteomes" id="UP001447188">
    <property type="component" value="Unassembled WGS sequence"/>
</dbReference>
<evidence type="ECO:0000256" key="2">
    <source>
        <dbReference type="ARBA" id="ARBA00022692"/>
    </source>
</evidence>
<comment type="subcellular location">
    <subcellularLocation>
        <location evidence="1">Membrane</location>
        <topology evidence="1">Multi-pass membrane protein</topology>
    </subcellularLocation>
</comment>
<dbReference type="Pfam" id="PF05653">
    <property type="entry name" value="Mg_trans_NIPA"/>
    <property type="match status" value="1"/>
</dbReference>
<feature type="transmembrane region" description="Helical" evidence="6">
    <location>
        <begin position="111"/>
        <end position="130"/>
    </location>
</feature>
<sequence>MGLGDLSSGAQITIGVCVGVISTSIQSLGLTLQRKSHLLEDDRPHVNKRPPHRRRRWQIGILLFIVSNILGSSIQITTLPLVILSPLQASGLVFNSICATLILSEPFTRHSLIGTLLVCIGATLIAAFGAMKEPAHSLDELLDLLAKRQFLLWMGGTMFMVVGILVAVKTNSILRPRLRHTARMRMIRGVAYGCVSGILSAHCLLLAKSAVELLVRTIVDRVNQFNRWQSWMILLGLVTLALTQLYYLHRGLKLCSTSVLYPLVFCVYNIIAILDGLLYYRQTSRLSVLHGCFVRCLHALPIVPILTVVQIALGTAILLSGVFALSWRLDADTTTQPSTSASALSPGIGFVDTSDSDASEPYHDDPYHASPSAPSQSTSQTPKFFKRRRTLSQAEEIWGELQDDGHHRHHRVSLATTGADDDDDDDVDETTGLLKRSSSMSAMGPRRKTGPRRNSYMFPRVGGARGRHRRGQEAVGGWWRMKWWKPKPEGEDEGGYAGTGVADEESMP</sequence>
<dbReference type="PANTHER" id="PTHR12570">
    <property type="match status" value="1"/>
</dbReference>
<feature type="transmembrane region" description="Helical" evidence="6">
    <location>
        <begin position="82"/>
        <end position="104"/>
    </location>
</feature>
<dbReference type="SUPFAM" id="SSF103481">
    <property type="entry name" value="Multidrug resistance efflux transporter EmrE"/>
    <property type="match status" value="1"/>
</dbReference>
<evidence type="ECO:0000313" key="7">
    <source>
        <dbReference type="EMBL" id="KAL0640710.1"/>
    </source>
</evidence>
<evidence type="ECO:0000256" key="3">
    <source>
        <dbReference type="ARBA" id="ARBA00022989"/>
    </source>
</evidence>
<evidence type="ECO:0000256" key="5">
    <source>
        <dbReference type="SAM" id="MobiDB-lite"/>
    </source>
</evidence>
<dbReference type="Gene3D" id="1.10.3730.20">
    <property type="match status" value="1"/>
</dbReference>
<reference evidence="7 8" key="1">
    <citation type="submission" date="2024-02" db="EMBL/GenBank/DDBJ databases">
        <title>Discinaceae phylogenomics.</title>
        <authorList>
            <person name="Dirks A.C."/>
            <person name="James T.Y."/>
        </authorList>
    </citation>
    <scope>NUCLEOTIDE SEQUENCE [LARGE SCALE GENOMIC DNA]</scope>
    <source>
        <strain evidence="7 8">ACD0624</strain>
    </source>
</reference>
<feature type="region of interest" description="Disordered" evidence="5">
    <location>
        <begin position="487"/>
        <end position="508"/>
    </location>
</feature>
<proteinExistence type="predicted"/>
<protein>
    <submittedName>
        <fullName evidence="7">Uncharacterized protein</fullName>
    </submittedName>
</protein>
<accession>A0ABR3GXT7</accession>
<evidence type="ECO:0000313" key="8">
    <source>
        <dbReference type="Proteomes" id="UP001447188"/>
    </source>
</evidence>
<dbReference type="EMBL" id="JBBBZM010000001">
    <property type="protein sequence ID" value="KAL0640710.1"/>
    <property type="molecule type" value="Genomic_DNA"/>
</dbReference>
<evidence type="ECO:0000256" key="1">
    <source>
        <dbReference type="ARBA" id="ARBA00004141"/>
    </source>
</evidence>
<feature type="transmembrane region" description="Helical" evidence="6">
    <location>
        <begin position="57"/>
        <end position="76"/>
    </location>
</feature>
<gene>
    <name evidence="7" type="ORF">Q9L58_000014</name>
</gene>
<feature type="transmembrane region" description="Helical" evidence="6">
    <location>
        <begin position="260"/>
        <end position="280"/>
    </location>
</feature>
<keyword evidence="4 6" id="KW-0472">Membrane</keyword>
<feature type="transmembrane region" description="Helical" evidence="6">
    <location>
        <begin position="150"/>
        <end position="168"/>
    </location>
</feature>
<dbReference type="PANTHER" id="PTHR12570:SF86">
    <property type="entry name" value="ADR321CP"/>
    <property type="match status" value="1"/>
</dbReference>
<feature type="transmembrane region" description="Helical" evidence="6">
    <location>
        <begin position="189"/>
        <end position="208"/>
    </location>
</feature>
<keyword evidence="8" id="KW-1185">Reference proteome</keyword>
<feature type="region of interest" description="Disordered" evidence="5">
    <location>
        <begin position="355"/>
        <end position="386"/>
    </location>
</feature>
<evidence type="ECO:0000256" key="6">
    <source>
        <dbReference type="SAM" id="Phobius"/>
    </source>
</evidence>
<dbReference type="InterPro" id="IPR037185">
    <property type="entry name" value="EmrE-like"/>
</dbReference>
<comment type="caution">
    <text evidence="7">The sequence shown here is derived from an EMBL/GenBank/DDBJ whole genome shotgun (WGS) entry which is preliminary data.</text>
</comment>
<keyword evidence="3 6" id="KW-1133">Transmembrane helix</keyword>
<feature type="region of interest" description="Disordered" evidence="5">
    <location>
        <begin position="415"/>
        <end position="472"/>
    </location>
</feature>
<name>A0ABR3GXT7_9PEZI</name>
<feature type="compositionally biased region" description="Low complexity" evidence="5">
    <location>
        <begin position="369"/>
        <end position="382"/>
    </location>
</feature>
<keyword evidence="2 6" id="KW-0812">Transmembrane</keyword>
<dbReference type="InterPro" id="IPR008521">
    <property type="entry name" value="Mg_trans_NIPA"/>
</dbReference>
<evidence type="ECO:0000256" key="4">
    <source>
        <dbReference type="ARBA" id="ARBA00023136"/>
    </source>
</evidence>
<organism evidence="7 8">
    <name type="scientific">Discina gigas</name>
    <dbReference type="NCBI Taxonomy" id="1032678"/>
    <lineage>
        <taxon>Eukaryota</taxon>
        <taxon>Fungi</taxon>
        <taxon>Dikarya</taxon>
        <taxon>Ascomycota</taxon>
        <taxon>Pezizomycotina</taxon>
        <taxon>Pezizomycetes</taxon>
        <taxon>Pezizales</taxon>
        <taxon>Discinaceae</taxon>
        <taxon>Discina</taxon>
    </lineage>
</organism>
<feature type="transmembrane region" description="Helical" evidence="6">
    <location>
        <begin position="228"/>
        <end position="248"/>
    </location>
</feature>
<feature type="compositionally biased region" description="Acidic residues" evidence="5">
    <location>
        <begin position="419"/>
        <end position="429"/>
    </location>
</feature>